<accession>A0AAD9GQM5</accession>
<proteinExistence type="predicted"/>
<sequence>MAARIASDTLTPQSTKEAYRQATIECAALTSENVALKEAIEEKLKLQQLMERESQEFLNEIGSSFSLSTPMDDDSWCTLP</sequence>
<dbReference type="EMBL" id="JASMQC010000008">
    <property type="protein sequence ID" value="KAK1943022.1"/>
    <property type="molecule type" value="Genomic_DNA"/>
</dbReference>
<protein>
    <submittedName>
        <fullName evidence="2">Uncharacterized protein</fullName>
    </submittedName>
</protein>
<keyword evidence="3" id="KW-1185">Reference proteome</keyword>
<dbReference type="Proteomes" id="UP001259832">
    <property type="component" value="Unassembled WGS sequence"/>
</dbReference>
<comment type="caution">
    <text evidence="2">The sequence shown here is derived from an EMBL/GenBank/DDBJ whole genome shotgun (WGS) entry which is preliminary data.</text>
</comment>
<gene>
    <name evidence="2" type="ORF">P3T76_005659</name>
</gene>
<evidence type="ECO:0000313" key="2">
    <source>
        <dbReference type="EMBL" id="KAK1943022.1"/>
    </source>
</evidence>
<dbReference type="AlphaFoldDB" id="A0AAD9GQM5"/>
<keyword evidence="1" id="KW-0175">Coiled coil</keyword>
<evidence type="ECO:0000256" key="1">
    <source>
        <dbReference type="SAM" id="Coils"/>
    </source>
</evidence>
<name>A0AAD9GQM5_9STRA</name>
<reference evidence="2" key="1">
    <citation type="submission" date="2023-08" db="EMBL/GenBank/DDBJ databases">
        <title>Reference Genome Resource for the Citrus Pathogen Phytophthora citrophthora.</title>
        <authorList>
            <person name="Moller H."/>
            <person name="Coetzee B."/>
            <person name="Rose L.J."/>
            <person name="Van Niekerk J.M."/>
        </authorList>
    </citation>
    <scope>NUCLEOTIDE SEQUENCE</scope>
    <source>
        <strain evidence="2">STE-U-9442</strain>
    </source>
</reference>
<organism evidence="2 3">
    <name type="scientific">Phytophthora citrophthora</name>
    <dbReference type="NCBI Taxonomy" id="4793"/>
    <lineage>
        <taxon>Eukaryota</taxon>
        <taxon>Sar</taxon>
        <taxon>Stramenopiles</taxon>
        <taxon>Oomycota</taxon>
        <taxon>Peronosporomycetes</taxon>
        <taxon>Peronosporales</taxon>
        <taxon>Peronosporaceae</taxon>
        <taxon>Phytophthora</taxon>
    </lineage>
</organism>
<feature type="coiled-coil region" evidence="1">
    <location>
        <begin position="19"/>
        <end position="56"/>
    </location>
</feature>
<evidence type="ECO:0000313" key="3">
    <source>
        <dbReference type="Proteomes" id="UP001259832"/>
    </source>
</evidence>